<name>A0A7J6MET0_PERCH</name>
<reference evidence="1 2" key="1">
    <citation type="submission" date="2020-04" db="EMBL/GenBank/DDBJ databases">
        <title>Perkinsus chesapeaki whole genome sequence.</title>
        <authorList>
            <person name="Bogema D.R."/>
        </authorList>
    </citation>
    <scope>NUCLEOTIDE SEQUENCE [LARGE SCALE GENOMIC DNA]</scope>
    <source>
        <strain evidence="1">ATCC PRA-425</strain>
    </source>
</reference>
<comment type="caution">
    <text evidence="1">The sequence shown here is derived from an EMBL/GenBank/DDBJ whole genome shotgun (WGS) entry which is preliminary data.</text>
</comment>
<dbReference type="Proteomes" id="UP000591131">
    <property type="component" value="Unassembled WGS sequence"/>
</dbReference>
<evidence type="ECO:0000313" key="1">
    <source>
        <dbReference type="EMBL" id="KAF4669964.1"/>
    </source>
</evidence>
<evidence type="ECO:0000313" key="2">
    <source>
        <dbReference type="Proteomes" id="UP000591131"/>
    </source>
</evidence>
<dbReference type="OrthoDB" id="10638188at2759"/>
<dbReference type="AlphaFoldDB" id="A0A7J6MET0"/>
<sequence>MLSKSYVASYIISGWKVSLENFHLGPAPAWLDNPPGDFHHVVGQYARFALTLSIRNNPSWSAIKVNAVHMYLGGSTIGINMRTNGNFAGDDVITLNLTVPFTELNELKYPCLYHYSKNMKKVPLTAVLVFVPTILGQDLGTFEMGTNSQLISISSTNILSTFIDEPVAKRCDVDLSEDSALLEGGLKTDLVEVRSLVYNLPY</sequence>
<proteinExistence type="predicted"/>
<dbReference type="EMBL" id="JAAPAO010000161">
    <property type="protein sequence ID" value="KAF4669964.1"/>
    <property type="molecule type" value="Genomic_DNA"/>
</dbReference>
<gene>
    <name evidence="1" type="ORF">FOL47_002298</name>
</gene>
<protein>
    <submittedName>
        <fullName evidence="1">Uncharacterized protein</fullName>
    </submittedName>
</protein>
<accession>A0A7J6MET0</accession>
<keyword evidence="2" id="KW-1185">Reference proteome</keyword>
<organism evidence="1 2">
    <name type="scientific">Perkinsus chesapeaki</name>
    <name type="common">Clam parasite</name>
    <name type="synonym">Perkinsus andrewsi</name>
    <dbReference type="NCBI Taxonomy" id="330153"/>
    <lineage>
        <taxon>Eukaryota</taxon>
        <taxon>Sar</taxon>
        <taxon>Alveolata</taxon>
        <taxon>Perkinsozoa</taxon>
        <taxon>Perkinsea</taxon>
        <taxon>Perkinsida</taxon>
        <taxon>Perkinsidae</taxon>
        <taxon>Perkinsus</taxon>
    </lineage>
</organism>